<accession>A0A4P8IHU4</accession>
<proteinExistence type="predicted"/>
<organism evidence="1 2">
    <name type="scientific">Anaerostipes rhamnosivorans</name>
    <dbReference type="NCBI Taxonomy" id="1229621"/>
    <lineage>
        <taxon>Bacteria</taxon>
        <taxon>Bacillati</taxon>
        <taxon>Bacillota</taxon>
        <taxon>Clostridia</taxon>
        <taxon>Lachnospirales</taxon>
        <taxon>Lachnospiraceae</taxon>
        <taxon>Anaerostipes</taxon>
    </lineage>
</organism>
<dbReference type="AlphaFoldDB" id="A0A4P8IHU4"/>
<evidence type="ECO:0000313" key="2">
    <source>
        <dbReference type="Proteomes" id="UP000298653"/>
    </source>
</evidence>
<gene>
    <name evidence="1" type="ORF">AR1Y2_2953</name>
</gene>
<dbReference type="Gene3D" id="2.30.110.40">
    <property type="entry name" value="Phage tail tube protein"/>
    <property type="match status" value="1"/>
</dbReference>
<reference evidence="1 2" key="1">
    <citation type="submission" date="2019-05" db="EMBL/GenBank/DDBJ databases">
        <title>Complete genome sequencing of Anaerostipes rhamnosivorans.</title>
        <authorList>
            <person name="Bui T.P.N."/>
            <person name="de Vos W.M."/>
        </authorList>
    </citation>
    <scope>NUCLEOTIDE SEQUENCE [LARGE SCALE GENOMIC DNA]</scope>
    <source>
        <strain evidence="1 2">1y2</strain>
    </source>
</reference>
<protein>
    <recommendedName>
        <fullName evidence="3">Phage-like element PBSX protein xkdM</fullName>
    </recommendedName>
</protein>
<keyword evidence="2" id="KW-1185">Reference proteome</keyword>
<dbReference type="KEGG" id="arf:AR1Y2_2953"/>
<sequence>MSDKIDVRTVMTGNDGKLFIFDGKERILLAEIKDYEIKASFGNIEYQPLGDVQEYSIPNKVKFTLTFSGAVVRDDILMDPILKKLAEGEIPKYDFQSTATRSLDKKEQKLTLRNCIPNGDFDIMTLKAGEVITRQQSFTINSIPVFEEILSIGK</sequence>
<evidence type="ECO:0008006" key="3">
    <source>
        <dbReference type="Google" id="ProtNLM"/>
    </source>
</evidence>
<evidence type="ECO:0000313" key="1">
    <source>
        <dbReference type="EMBL" id="QCP36407.1"/>
    </source>
</evidence>
<dbReference type="Proteomes" id="UP000298653">
    <property type="component" value="Chromosome"/>
</dbReference>
<dbReference type="OrthoDB" id="1976024at2"/>
<dbReference type="EMBL" id="CP040058">
    <property type="protein sequence ID" value="QCP36407.1"/>
    <property type="molecule type" value="Genomic_DNA"/>
</dbReference>
<dbReference type="RefSeq" id="WP_137329644.1">
    <property type="nucleotide sequence ID" value="NZ_CP040058.1"/>
</dbReference>
<name>A0A4P8IHU4_9FIRM</name>
<dbReference type="SUPFAM" id="SSF69279">
    <property type="entry name" value="Phage tail proteins"/>
    <property type="match status" value="1"/>
</dbReference>
<dbReference type="InterPro" id="IPR038628">
    <property type="entry name" value="XkdM-like_sf"/>
</dbReference>